<sequence>MNMATATNSTPRLRIRRSQKNPSKNPSNEPTTTTIATTMSTPATSRHQLDNVPRSHMRQRNAMENFTAMVMKFATADPTRPLTDARRALIEKRLREEFPCFRIPNHPPYSAMIDRAIGELNEPEGCTEESISKFIRRSYDDLPWSHSTLLNHHLQKLCECGEIVVKGHNRYLHPDGNTNLNATPCSTPESELIQRTQRRRGKKVSMLRAKKLSGRAWHTRKNQTKEKTQNGEQMVMIHGQEQLQECHNLFIEDRSLAEEPHTKTIEEPHKLQARDQEQQIVSSGDQNLLKGKTMDSDHLELNQMEVLSPERPPGFDAETVKELAGLQQQQRPEESLQICSKQVQMDQQHGHRPPGLAADLRLVEQERQPDFSNSEGPLELYAQEKACKSLDGLQLLKSVERLPEMQQQQGKQRVRKRHANSRPEVVRTEDVPTNSNQHSEIPKAEKSLGSKLATVVQSPEEKLQRGKVSVRQKASKSELPTMRVSLNLPKEPDSKRKRTRSKSKTLGTEDASMHSEHIAQLPNPEERHGPETRLVEPCPKEEVQYVKRRKGCKEPQYILALEAVAAGCGLLKKSKKQPEKSSQAERRGWRGGGQKTSPSTPPMISKTELFSSSEVQHQETRLPNQKSPPEPKQTQVEESTQTTEQQAEHYCQEKQVKSHPMVISNLNVPTDPQFSNLDMPTDPQQLKLSSTEEAQKVQHQTLENSWRGQLRPRPPNSQHLKSTTMGQHQNVVEQEQKKPSEEQSAQHELQQQEVIGQKNLPLSKPKTRRCSLDSRLASQMEPEQPQACLNSERAKEKHYQLANENSQNLHLRPRHPKSKAAKATTASELVPSQYLNEQQQGCQYLGRPLKRKLDTDRAALEPSQSYPQDQHEEKPAAPRGRGRPHKCLHNPQQQEKQTKCRGQGRNPKRKPDDATMEKPVQEPKRRGRRWLLVEELSLAGVVCSNDAKTTIFSSTLLHTDATINSHPNKNLRTVQLSPVRSSGRSHRSSANRNMLDKEFFTEYGEASQYEIQEVVGKGSYGVVAAAIDTHTGERVAIKKINDVFEHVSDATRILREIKLLRLLRHPDIVEIKHIMLPPCRREFKDIYVVFELMESDLDEVIKANDDLTPGHYQFFLYQLLRALKYIHAANVFHRDLKPKNILANADCKLKICDFGLARASFSDAPSAIFWTDYVATRWYRAPELCGSFFSKYTPAIDIWSIGCIFAEMLTGKPLFPGKNVVQQLDLVTDLLGTPSSDCIARIRNEKARRYMSSMEEKPRALADPYFFSLTNMEHEPSTRPIPKLEFEFEKRNLTKDSIRELIYREILEYHPQMLQEYLDGVDRTSFMYPSGVNQFKQQFAHLEEDYGKGERSTPLRRQYASVPRERVCAHIDDDDDENCNLEKHAAAAIARWTHFEETVSGQNGGWRAVSG</sequence>
<name>A0ACB7XHR3_9ERIC</name>
<dbReference type="EMBL" id="CM037160">
    <property type="protein sequence ID" value="KAH7840202.1"/>
    <property type="molecule type" value="Genomic_DNA"/>
</dbReference>
<evidence type="ECO:0000313" key="2">
    <source>
        <dbReference type="Proteomes" id="UP000828048"/>
    </source>
</evidence>
<gene>
    <name evidence="1" type="ORF">Vadar_014086</name>
</gene>
<accession>A0ACB7XHR3</accession>
<comment type="caution">
    <text evidence="1">The sequence shown here is derived from an EMBL/GenBank/DDBJ whole genome shotgun (WGS) entry which is preliminary data.</text>
</comment>
<dbReference type="Proteomes" id="UP000828048">
    <property type="component" value="Chromosome 10"/>
</dbReference>
<keyword evidence="2" id="KW-1185">Reference proteome</keyword>
<organism evidence="1 2">
    <name type="scientific">Vaccinium darrowii</name>
    <dbReference type="NCBI Taxonomy" id="229202"/>
    <lineage>
        <taxon>Eukaryota</taxon>
        <taxon>Viridiplantae</taxon>
        <taxon>Streptophyta</taxon>
        <taxon>Embryophyta</taxon>
        <taxon>Tracheophyta</taxon>
        <taxon>Spermatophyta</taxon>
        <taxon>Magnoliopsida</taxon>
        <taxon>eudicotyledons</taxon>
        <taxon>Gunneridae</taxon>
        <taxon>Pentapetalae</taxon>
        <taxon>asterids</taxon>
        <taxon>Ericales</taxon>
        <taxon>Ericaceae</taxon>
        <taxon>Vaccinioideae</taxon>
        <taxon>Vaccinieae</taxon>
        <taxon>Vaccinium</taxon>
    </lineage>
</organism>
<proteinExistence type="predicted"/>
<reference evidence="1 2" key="1">
    <citation type="journal article" date="2021" name="Hortic Res">
        <title>High-quality reference genome and annotation aids understanding of berry development for evergreen blueberry (Vaccinium darrowii).</title>
        <authorList>
            <person name="Yu J."/>
            <person name="Hulse-Kemp A.M."/>
            <person name="Babiker E."/>
            <person name="Staton M."/>
        </authorList>
    </citation>
    <scope>NUCLEOTIDE SEQUENCE [LARGE SCALE GENOMIC DNA]</scope>
    <source>
        <strain evidence="2">cv. NJ 8807/NJ 8810</strain>
        <tissue evidence="1">Young leaf</tissue>
    </source>
</reference>
<protein>
    <submittedName>
        <fullName evidence="1">Uncharacterized protein</fullName>
    </submittedName>
</protein>
<evidence type="ECO:0000313" key="1">
    <source>
        <dbReference type="EMBL" id="KAH7840202.1"/>
    </source>
</evidence>